<protein>
    <recommendedName>
        <fullName evidence="4">SprT-like domain-containing protein</fullName>
    </recommendedName>
</protein>
<gene>
    <name evidence="2" type="ORF">NA56DRAFT_722006</name>
</gene>
<dbReference type="Proteomes" id="UP000235672">
    <property type="component" value="Unassembled WGS sequence"/>
</dbReference>
<evidence type="ECO:0008006" key="4">
    <source>
        <dbReference type="Google" id="ProtNLM"/>
    </source>
</evidence>
<feature type="region of interest" description="Disordered" evidence="1">
    <location>
        <begin position="133"/>
        <end position="163"/>
    </location>
</feature>
<proteinExistence type="predicted"/>
<organism evidence="2 3">
    <name type="scientific">Hyaloscypha hepaticicola</name>
    <dbReference type="NCBI Taxonomy" id="2082293"/>
    <lineage>
        <taxon>Eukaryota</taxon>
        <taxon>Fungi</taxon>
        <taxon>Dikarya</taxon>
        <taxon>Ascomycota</taxon>
        <taxon>Pezizomycotina</taxon>
        <taxon>Leotiomycetes</taxon>
        <taxon>Helotiales</taxon>
        <taxon>Hyaloscyphaceae</taxon>
        <taxon>Hyaloscypha</taxon>
    </lineage>
</organism>
<keyword evidence="3" id="KW-1185">Reference proteome</keyword>
<accession>A0A2J6Q3E3</accession>
<sequence>MSQCFLRPVRQNDTRRRLLSMKGEQVLCMIEEHFDNLTNYMGGLHPDLASWFDLLLALAKKGLLDDKILYKTEMENDSVHPAVREWLKDNLETLRSSSQTEWTSAEDETLEKLHDVFNKAFFRGALSPARNPLEFIRKNNPDGTPNKKWTSSKAGLSQPDGALPGSRRSVIRIYETSLDSGDRLKYYMNVLLHEMIHSFEINYCCRCHSCNSSLQDFWGQTGHGVGFIKLLKKAQAFAKRTMNIDLHVGLREGLATEIYALQEKQLEIEWPWEELGLSESEMMEAAEWCRKRKASEQIQDSAPGDETLGQ</sequence>
<evidence type="ECO:0000313" key="3">
    <source>
        <dbReference type="Proteomes" id="UP000235672"/>
    </source>
</evidence>
<dbReference type="AlphaFoldDB" id="A0A2J6Q3E3"/>
<evidence type="ECO:0000313" key="2">
    <source>
        <dbReference type="EMBL" id="PMD20766.1"/>
    </source>
</evidence>
<reference evidence="2 3" key="1">
    <citation type="submission" date="2016-05" db="EMBL/GenBank/DDBJ databases">
        <title>A degradative enzymes factory behind the ericoid mycorrhizal symbiosis.</title>
        <authorList>
            <consortium name="DOE Joint Genome Institute"/>
            <person name="Martino E."/>
            <person name="Morin E."/>
            <person name="Grelet G."/>
            <person name="Kuo A."/>
            <person name="Kohler A."/>
            <person name="Daghino S."/>
            <person name="Barry K."/>
            <person name="Choi C."/>
            <person name="Cichocki N."/>
            <person name="Clum A."/>
            <person name="Copeland A."/>
            <person name="Hainaut M."/>
            <person name="Haridas S."/>
            <person name="Labutti K."/>
            <person name="Lindquist E."/>
            <person name="Lipzen A."/>
            <person name="Khouja H.-R."/>
            <person name="Murat C."/>
            <person name="Ohm R."/>
            <person name="Olson A."/>
            <person name="Spatafora J."/>
            <person name="Veneault-Fourrey C."/>
            <person name="Henrissat B."/>
            <person name="Grigoriev I."/>
            <person name="Martin F."/>
            <person name="Perotto S."/>
        </authorList>
    </citation>
    <scope>NUCLEOTIDE SEQUENCE [LARGE SCALE GENOMIC DNA]</scope>
    <source>
        <strain evidence="2 3">UAMH 7357</strain>
    </source>
</reference>
<dbReference type="EMBL" id="KZ613483">
    <property type="protein sequence ID" value="PMD20766.1"/>
    <property type="molecule type" value="Genomic_DNA"/>
</dbReference>
<name>A0A2J6Q3E3_9HELO</name>
<feature type="compositionally biased region" description="Polar residues" evidence="1">
    <location>
        <begin position="141"/>
        <end position="155"/>
    </location>
</feature>
<dbReference type="OrthoDB" id="5236983at2759"/>
<evidence type="ECO:0000256" key="1">
    <source>
        <dbReference type="SAM" id="MobiDB-lite"/>
    </source>
</evidence>